<dbReference type="RefSeq" id="WP_213379349.1">
    <property type="nucleotide sequence ID" value="NZ_AP024563.1"/>
</dbReference>
<reference evidence="1 2" key="1">
    <citation type="submission" date="2021-04" db="EMBL/GenBank/DDBJ databases">
        <title>Complete genome sequencing of Allochromatium tepidum strain NZ.</title>
        <authorList>
            <person name="Tsukatani Y."/>
            <person name="Mori H."/>
        </authorList>
    </citation>
    <scope>NUCLEOTIDE SEQUENCE [LARGE SCALE GENOMIC DNA]</scope>
    <source>
        <strain evidence="1 2">NZ</strain>
    </source>
</reference>
<protein>
    <recommendedName>
        <fullName evidence="3">Apea-like HEPN domain-containing protein</fullName>
    </recommendedName>
</protein>
<evidence type="ECO:0000313" key="2">
    <source>
        <dbReference type="Proteomes" id="UP000680679"/>
    </source>
</evidence>
<evidence type="ECO:0008006" key="3">
    <source>
        <dbReference type="Google" id="ProtNLM"/>
    </source>
</evidence>
<name>A0ABN6GF91_9GAMM</name>
<evidence type="ECO:0000313" key="1">
    <source>
        <dbReference type="EMBL" id="BCU08299.1"/>
    </source>
</evidence>
<dbReference type="Proteomes" id="UP000680679">
    <property type="component" value="Chromosome"/>
</dbReference>
<organism evidence="1 2">
    <name type="scientific">Allochromatium tepidum</name>
    <dbReference type="NCBI Taxonomy" id="553982"/>
    <lineage>
        <taxon>Bacteria</taxon>
        <taxon>Pseudomonadati</taxon>
        <taxon>Pseudomonadota</taxon>
        <taxon>Gammaproteobacteria</taxon>
        <taxon>Chromatiales</taxon>
        <taxon>Chromatiaceae</taxon>
        <taxon>Allochromatium</taxon>
    </lineage>
</organism>
<sequence>MTHATLKSRHRAVRDGYPPNLNLRLHRALSWLARAEAAEQAGDLDGRFIFLWIAFNAAYARDIDERQGLSEQATFIDFLEQLCAIDHGRLDDLVWREFSGGIRVLLDTPYVFQAFWDWHAGRISQAEWESRFAKGKQLAQQALARGKTPEILGLVFTRLYTLRNQLVHGGATWGSRVNRKQLRDCGNLLGKFVPLMLELMLDHPEVDWGAACYPVVEQDA</sequence>
<keyword evidence="2" id="KW-1185">Reference proteome</keyword>
<proteinExistence type="predicted"/>
<dbReference type="EMBL" id="AP024563">
    <property type="protein sequence ID" value="BCU08299.1"/>
    <property type="molecule type" value="Genomic_DNA"/>
</dbReference>
<accession>A0ABN6GF91</accession>
<gene>
    <name evidence="1" type="ORF">Atep_29760</name>
</gene>